<dbReference type="EMBL" id="JAPFFF010000009">
    <property type="protein sequence ID" value="KAK8883080.1"/>
    <property type="molecule type" value="Genomic_DNA"/>
</dbReference>
<keyword evidence="3" id="KW-1185">Reference proteome</keyword>
<sequence>MSYMGIAEKLMAKVSEDGEIESDMASLLFSSFNDPNVWSPIAIDCAMPKSSFYIAKLNLKLSPFIVNDDNDDEEDNVYLIVRYTKDDINPYLDYLKLEYLSYMKMDEQVNEIILPIGYKQSISQEGFLFAFLTSTNITLEEAMDDIQDLPLQTKFSYVINLINTVNEAFSKENIEGFHITPKTILVNLQSDEESIGLIGFVGGLENLKLCPTAIQFAYNDEFSPAELKKKIKPTIRAPNSFSDVYGLAKICQLIIGDELQIPEYKKLMTSALQKSQSNRLSLNDFKNQMLEIQKEVSILEELPQSQRLPPPEPHHSIPSPSTLSPSTLSPSTLSPSTSFLSTSSLSSTLPNEEEKEPIPPPIIQRIRLVDKIKDFCTKLKTEEGCPQIYKLPKQTTRTYGEQKLMKVRIGPEASEIKDEVKILIVGQTGSGKTTFLNGVSNYLYGVKWEDNCRFKIVSDEDEGQRTQGNNQAISQTDFVTAYTFPWQPDFPVQYTVTLVDTPGFGDTRGIQRDKQIVDQLESLFKNKDGCGVDSLNTVAFVVQSALPRLNASQQYIFDSIMKLFGKDIANNIIIIATFADAGEPQVLSAIREALIPTTYVSKFNNSALFAKRDGENGKINNLFWEIGQTGYATVFSSISKMEPRSLSLTQNVLDERKKLHVSIDGLSRRVRDGIAKMNEIETECRIIEQYKTEIQANKNFKTKVKVFKSNKIDLKPGEYVTNCSHCHKTCHYPCYIPNDEDKCSCAAMNRKGNCNVCGCHWKMHFNMPYRWEAYEVEEERTLEELKQKYGDAKSKKQTRKKMLENAQNEYKRIWDSTSQLLNQCKNCVIRLQQIALRPIALSEIDYIKLQIESEKQRCEPGWNIRVKWLEELLEQQKLIEKIIQGEEKDIMPHQQVQIKDKRIRDFFTKMIGFRF</sequence>
<dbReference type="CDD" id="cd00882">
    <property type="entry name" value="Ras_like_GTPase"/>
    <property type="match status" value="1"/>
</dbReference>
<name>A0ABR2JW17_9EUKA</name>
<comment type="caution">
    <text evidence="2">The sequence shown here is derived from an EMBL/GenBank/DDBJ whole genome shotgun (WGS) entry which is preliminary data.</text>
</comment>
<protein>
    <recommendedName>
        <fullName evidence="4">AIG1-type G domain-containing protein</fullName>
    </recommendedName>
</protein>
<gene>
    <name evidence="2" type="ORF">M9Y10_045728</name>
</gene>
<dbReference type="PANTHER" id="PTHR32046">
    <property type="entry name" value="G DOMAIN-CONTAINING PROTEIN"/>
    <property type="match status" value="1"/>
</dbReference>
<reference evidence="2 3" key="1">
    <citation type="submission" date="2024-04" db="EMBL/GenBank/DDBJ databases">
        <title>Tritrichomonas musculus Genome.</title>
        <authorList>
            <person name="Alves-Ferreira E."/>
            <person name="Grigg M."/>
            <person name="Lorenzi H."/>
            <person name="Galac M."/>
        </authorList>
    </citation>
    <scope>NUCLEOTIDE SEQUENCE [LARGE SCALE GENOMIC DNA]</scope>
    <source>
        <strain evidence="2 3">EAF2021</strain>
    </source>
</reference>
<dbReference type="Gene3D" id="3.40.50.300">
    <property type="entry name" value="P-loop containing nucleotide triphosphate hydrolases"/>
    <property type="match status" value="1"/>
</dbReference>
<dbReference type="InterPro" id="IPR025662">
    <property type="entry name" value="Sigma_54_int_dom_ATP-bd_1"/>
</dbReference>
<dbReference type="SUPFAM" id="SSF52540">
    <property type="entry name" value="P-loop containing nucleoside triphosphate hydrolases"/>
    <property type="match status" value="1"/>
</dbReference>
<dbReference type="Proteomes" id="UP001470230">
    <property type="component" value="Unassembled WGS sequence"/>
</dbReference>
<dbReference type="PROSITE" id="PS00675">
    <property type="entry name" value="SIGMA54_INTERACT_1"/>
    <property type="match status" value="1"/>
</dbReference>
<dbReference type="PANTHER" id="PTHR32046:SF14">
    <property type="match status" value="1"/>
</dbReference>
<evidence type="ECO:0008006" key="4">
    <source>
        <dbReference type="Google" id="ProtNLM"/>
    </source>
</evidence>
<feature type="region of interest" description="Disordered" evidence="1">
    <location>
        <begin position="305"/>
        <end position="362"/>
    </location>
</feature>
<evidence type="ECO:0000313" key="2">
    <source>
        <dbReference type="EMBL" id="KAK8883080.1"/>
    </source>
</evidence>
<evidence type="ECO:0000256" key="1">
    <source>
        <dbReference type="SAM" id="MobiDB-lite"/>
    </source>
</evidence>
<evidence type="ECO:0000313" key="3">
    <source>
        <dbReference type="Proteomes" id="UP001470230"/>
    </source>
</evidence>
<dbReference type="InterPro" id="IPR027417">
    <property type="entry name" value="P-loop_NTPase"/>
</dbReference>
<proteinExistence type="predicted"/>
<feature type="compositionally biased region" description="Low complexity" evidence="1">
    <location>
        <begin position="316"/>
        <end position="350"/>
    </location>
</feature>
<organism evidence="2 3">
    <name type="scientific">Tritrichomonas musculus</name>
    <dbReference type="NCBI Taxonomy" id="1915356"/>
    <lineage>
        <taxon>Eukaryota</taxon>
        <taxon>Metamonada</taxon>
        <taxon>Parabasalia</taxon>
        <taxon>Tritrichomonadida</taxon>
        <taxon>Tritrichomonadidae</taxon>
        <taxon>Tritrichomonas</taxon>
    </lineage>
</organism>
<accession>A0ABR2JW17</accession>